<comment type="subcellular location">
    <subcellularLocation>
        <location evidence="1">Cytoplasm</location>
    </subcellularLocation>
</comment>
<protein>
    <recommendedName>
        <fullName evidence="2">Cell division protein ZapA</fullName>
    </recommendedName>
    <alternativeName>
        <fullName evidence="9">Z ring-associated protein ZapA</fullName>
    </alternativeName>
</protein>
<keyword evidence="11" id="KW-1185">Reference proteome</keyword>
<evidence type="ECO:0000256" key="7">
    <source>
        <dbReference type="ARBA" id="ARBA00024910"/>
    </source>
</evidence>
<evidence type="ECO:0000256" key="2">
    <source>
        <dbReference type="ARBA" id="ARBA00015195"/>
    </source>
</evidence>
<dbReference type="RefSeq" id="WP_236334376.1">
    <property type="nucleotide sequence ID" value="NZ_JAKIJS010000001.1"/>
</dbReference>
<dbReference type="InterPro" id="IPR036192">
    <property type="entry name" value="Cell_div_ZapA-like_sf"/>
</dbReference>
<comment type="caution">
    <text evidence="10">The sequence shown here is derived from an EMBL/GenBank/DDBJ whole genome shotgun (WGS) entry which is preliminary data.</text>
</comment>
<keyword evidence="4 10" id="KW-0132">Cell division</keyword>
<dbReference type="InterPro" id="IPR007838">
    <property type="entry name" value="Cell_div_ZapA-like"/>
</dbReference>
<comment type="function">
    <text evidence="7">Activator of cell division through the inhibition of FtsZ GTPase activity, therefore promoting FtsZ assembly into bundles of protofilaments necessary for the formation of the division Z ring. It is recruited early at mid-cell but it is not essential for cell division.</text>
</comment>
<dbReference type="Proteomes" id="UP001649381">
    <property type="component" value="Unassembled WGS sequence"/>
</dbReference>
<proteinExistence type="predicted"/>
<dbReference type="PANTHER" id="PTHR34981:SF1">
    <property type="entry name" value="CELL DIVISION PROTEIN ZAPA"/>
    <property type="match status" value="1"/>
</dbReference>
<evidence type="ECO:0000256" key="4">
    <source>
        <dbReference type="ARBA" id="ARBA00022618"/>
    </source>
</evidence>
<evidence type="ECO:0000256" key="3">
    <source>
        <dbReference type="ARBA" id="ARBA00022490"/>
    </source>
</evidence>
<comment type="subunit">
    <text evidence="8">Homodimer. Interacts with FtsZ.</text>
</comment>
<dbReference type="Gene3D" id="6.10.250.790">
    <property type="match status" value="1"/>
</dbReference>
<dbReference type="NCBIfam" id="NF010724">
    <property type="entry name" value="PRK14126.1"/>
    <property type="match status" value="1"/>
</dbReference>
<reference evidence="10 11" key="1">
    <citation type="submission" date="2022-01" db="EMBL/GenBank/DDBJ databases">
        <title>Alkalihalobacillus sp. EGI L200015, a novel bacterium isolated from a salt lake sediment.</title>
        <authorList>
            <person name="Gao L."/>
            <person name="Fang B.-Z."/>
            <person name="Li W.-J."/>
        </authorList>
    </citation>
    <scope>NUCLEOTIDE SEQUENCE [LARGE SCALE GENOMIC DNA]</scope>
    <source>
        <strain evidence="10 11">KCTC 12718</strain>
    </source>
</reference>
<dbReference type="GO" id="GO:0051301">
    <property type="term" value="P:cell division"/>
    <property type="evidence" value="ECO:0007669"/>
    <property type="project" value="UniProtKB-KW"/>
</dbReference>
<gene>
    <name evidence="10" type="primary">zapA</name>
    <name evidence="10" type="ORF">L2716_10580</name>
</gene>
<evidence type="ECO:0000256" key="8">
    <source>
        <dbReference type="ARBA" id="ARBA00026068"/>
    </source>
</evidence>
<keyword evidence="3" id="KW-0963">Cytoplasm</keyword>
<keyword evidence="6" id="KW-0131">Cell cycle</keyword>
<evidence type="ECO:0000313" key="11">
    <source>
        <dbReference type="Proteomes" id="UP001649381"/>
    </source>
</evidence>
<sequence length="81" mass="9333">MSNDNRTTVHIFGQQYTVIGEEGAGHVNKVANIVDKRMREIRHQNNNLDTKQLAVLTAVNITNDYLKLQERVRQLEGKKEE</sequence>
<evidence type="ECO:0000256" key="5">
    <source>
        <dbReference type="ARBA" id="ARBA00023210"/>
    </source>
</evidence>
<evidence type="ECO:0000313" key="10">
    <source>
        <dbReference type="EMBL" id="MCF6138169.1"/>
    </source>
</evidence>
<evidence type="ECO:0000256" key="9">
    <source>
        <dbReference type="ARBA" id="ARBA00033158"/>
    </source>
</evidence>
<organism evidence="10 11">
    <name type="scientific">Pseudalkalibacillus berkeleyi</name>
    <dbReference type="NCBI Taxonomy" id="1069813"/>
    <lineage>
        <taxon>Bacteria</taxon>
        <taxon>Bacillati</taxon>
        <taxon>Bacillota</taxon>
        <taxon>Bacilli</taxon>
        <taxon>Bacillales</taxon>
        <taxon>Fictibacillaceae</taxon>
        <taxon>Pseudalkalibacillus</taxon>
    </lineage>
</organism>
<dbReference type="EMBL" id="JAKIJS010000001">
    <property type="protein sequence ID" value="MCF6138169.1"/>
    <property type="molecule type" value="Genomic_DNA"/>
</dbReference>
<dbReference type="Pfam" id="PF05164">
    <property type="entry name" value="ZapA"/>
    <property type="match status" value="1"/>
</dbReference>
<keyword evidence="5" id="KW-0717">Septation</keyword>
<accession>A0ABS9GZJ0</accession>
<dbReference type="SUPFAM" id="SSF102829">
    <property type="entry name" value="Cell division protein ZapA-like"/>
    <property type="match status" value="1"/>
</dbReference>
<name>A0ABS9GZJ0_9BACL</name>
<dbReference type="InterPro" id="IPR053712">
    <property type="entry name" value="Bac_CellDiv_Activator"/>
</dbReference>
<dbReference type="PANTHER" id="PTHR34981">
    <property type="entry name" value="CELL DIVISION PROTEIN ZAPA"/>
    <property type="match status" value="1"/>
</dbReference>
<evidence type="ECO:0000256" key="6">
    <source>
        <dbReference type="ARBA" id="ARBA00023306"/>
    </source>
</evidence>
<evidence type="ECO:0000256" key="1">
    <source>
        <dbReference type="ARBA" id="ARBA00004496"/>
    </source>
</evidence>